<dbReference type="NCBIfam" id="NF008759">
    <property type="entry name" value="PRK11790.1"/>
    <property type="match status" value="1"/>
</dbReference>
<comment type="similarity">
    <text evidence="2 9">Belongs to the D-isomer specific 2-hydroxyacid dehydrogenase family.</text>
</comment>
<dbReference type="Gene3D" id="3.40.50.720">
    <property type="entry name" value="NAD(P)-binding Rossmann-like Domain"/>
    <property type="match status" value="2"/>
</dbReference>
<keyword evidence="4" id="KW-0028">Amino-acid biosynthesis</keyword>
<dbReference type="PANTHER" id="PTHR42789">
    <property type="entry name" value="D-ISOMER SPECIFIC 2-HYDROXYACID DEHYDROGENASE FAMILY PROTEIN (AFU_ORTHOLOGUE AFUA_6G10090)"/>
    <property type="match status" value="1"/>
</dbReference>
<accession>A0A3N4L8V6</accession>
<dbReference type="Pfam" id="PF02826">
    <property type="entry name" value="2-Hacid_dh_C"/>
    <property type="match status" value="1"/>
</dbReference>
<sequence>MATSITVARDIKATVSRSPPISVSTSPATTFRSLSFHSSNSSFPKLSHNSYFPYHQPVEKQLKPFATEDIKILLLENINESARTVLEKEGYQVEFYNHALTEDELIDKLKDIHVLGIRSHTALPPSILKRANFPNLLAIGTFCIGTPTASLLPLARLGIPVFNSPFSSSRSVAELTIANIIILARQLLDRNAELHNGQWNKVSTHCWEVRGKTLGIVGYGHIGSQLSVLAEAMGMVVTFYDTIPVMALGKAKQVATLDELLIKADFLTLHVPEAPETNGLIGAAQLAKMKSGSYILNASRGSVLDIPSLVSALRSKHLGGAALDVFPAEPGVNGNTFEGYEELAGLPNVVLTPHIGGATEEAQRFIGNEVAEALVRFVNSGSTVGAVNLPEVALRGMKVGEEGSVRVIFIHWNRPGVLRQVNGILKDHNVDKQMSDSRGEVAYLMADISCVKEEEIKCLYDNLESLTSKIMTRLLY</sequence>
<dbReference type="FunFam" id="3.40.50.720:FF:000041">
    <property type="entry name" value="D-3-phosphoglycerate dehydrogenase"/>
    <property type="match status" value="1"/>
</dbReference>
<dbReference type="InterPro" id="IPR050857">
    <property type="entry name" value="D-2-hydroxyacid_DH"/>
</dbReference>
<keyword evidence="6" id="KW-0520">NAD</keyword>
<dbReference type="PROSITE" id="PS00671">
    <property type="entry name" value="D_2_HYDROXYACID_DH_3"/>
    <property type="match status" value="1"/>
</dbReference>
<comment type="catalytic activity">
    <reaction evidence="8">
        <text>(2R)-3-phosphoglycerate + NAD(+) = 3-phosphooxypyruvate + NADH + H(+)</text>
        <dbReference type="Rhea" id="RHEA:12641"/>
        <dbReference type="ChEBI" id="CHEBI:15378"/>
        <dbReference type="ChEBI" id="CHEBI:18110"/>
        <dbReference type="ChEBI" id="CHEBI:57540"/>
        <dbReference type="ChEBI" id="CHEBI:57945"/>
        <dbReference type="ChEBI" id="CHEBI:58272"/>
        <dbReference type="EC" id="1.1.1.95"/>
    </reaction>
</comment>
<dbReference type="EC" id="1.1.1.95" evidence="3"/>
<keyword evidence="5 9" id="KW-0560">Oxidoreductase</keyword>
<dbReference type="GO" id="GO:0047545">
    <property type="term" value="F:(S)-2-hydroxyglutarate dehydrogenase activity"/>
    <property type="evidence" value="ECO:0007669"/>
    <property type="project" value="UniProtKB-ARBA"/>
</dbReference>
<evidence type="ECO:0000256" key="6">
    <source>
        <dbReference type="ARBA" id="ARBA00023027"/>
    </source>
</evidence>
<dbReference type="InterPro" id="IPR036291">
    <property type="entry name" value="NAD(P)-bd_dom_sf"/>
</dbReference>
<dbReference type="InterPro" id="IPR006139">
    <property type="entry name" value="D-isomer_2_OHA_DH_cat_dom"/>
</dbReference>
<dbReference type="EMBL" id="ML119107">
    <property type="protein sequence ID" value="RPB17061.1"/>
    <property type="molecule type" value="Genomic_DNA"/>
</dbReference>
<evidence type="ECO:0000313" key="11">
    <source>
        <dbReference type="EMBL" id="RPB17061.1"/>
    </source>
</evidence>
<evidence type="ECO:0000256" key="7">
    <source>
        <dbReference type="ARBA" id="ARBA00023299"/>
    </source>
</evidence>
<dbReference type="SUPFAM" id="SSF52283">
    <property type="entry name" value="Formate/glycerate dehydrogenase catalytic domain-like"/>
    <property type="match status" value="1"/>
</dbReference>
<dbReference type="InterPro" id="IPR045865">
    <property type="entry name" value="ACT-like_dom_sf"/>
</dbReference>
<dbReference type="AlphaFoldDB" id="A0A3N4L8V6"/>
<dbReference type="Pfam" id="PF00389">
    <property type="entry name" value="2-Hacid_dh"/>
    <property type="match status" value="1"/>
</dbReference>
<dbReference type="STRING" id="1392247.A0A3N4L8V6"/>
<dbReference type="UniPathway" id="UPA00135">
    <property type="reaction ID" value="UER00196"/>
</dbReference>
<keyword evidence="12" id="KW-1185">Reference proteome</keyword>
<protein>
    <recommendedName>
        <fullName evidence="3">phosphoglycerate dehydrogenase</fullName>
        <ecNumber evidence="3">1.1.1.95</ecNumber>
    </recommendedName>
</protein>
<dbReference type="InterPro" id="IPR029752">
    <property type="entry name" value="D-isomer_DH_CS1"/>
</dbReference>
<dbReference type="InterPro" id="IPR029753">
    <property type="entry name" value="D-isomer_DH_CS"/>
</dbReference>
<name>A0A3N4L8V6_9PEZI</name>
<keyword evidence="7" id="KW-0718">Serine biosynthesis</keyword>
<dbReference type="PANTHER" id="PTHR42789:SF1">
    <property type="entry name" value="D-ISOMER SPECIFIC 2-HYDROXYACID DEHYDROGENASE FAMILY PROTEIN (AFU_ORTHOLOGUE AFUA_6G10090)"/>
    <property type="match status" value="1"/>
</dbReference>
<dbReference type="InParanoid" id="A0A3N4L8V6"/>
<dbReference type="PROSITE" id="PS00065">
    <property type="entry name" value="D_2_HYDROXYACID_DH_1"/>
    <property type="match status" value="1"/>
</dbReference>
<evidence type="ECO:0000256" key="8">
    <source>
        <dbReference type="ARBA" id="ARBA00048731"/>
    </source>
</evidence>
<dbReference type="InterPro" id="IPR002912">
    <property type="entry name" value="ACT_dom"/>
</dbReference>
<dbReference type="InterPro" id="IPR006140">
    <property type="entry name" value="D-isomer_DH_NAD-bd"/>
</dbReference>
<dbReference type="SUPFAM" id="SSF51735">
    <property type="entry name" value="NAD(P)-binding Rossmann-fold domains"/>
    <property type="match status" value="1"/>
</dbReference>
<organism evidence="11 12">
    <name type="scientific">Morchella conica CCBAS932</name>
    <dbReference type="NCBI Taxonomy" id="1392247"/>
    <lineage>
        <taxon>Eukaryota</taxon>
        <taxon>Fungi</taxon>
        <taxon>Dikarya</taxon>
        <taxon>Ascomycota</taxon>
        <taxon>Pezizomycotina</taxon>
        <taxon>Pezizomycetes</taxon>
        <taxon>Pezizales</taxon>
        <taxon>Morchellaceae</taxon>
        <taxon>Morchella</taxon>
    </lineage>
</organism>
<dbReference type="GO" id="GO:0004617">
    <property type="term" value="F:phosphoglycerate dehydrogenase activity"/>
    <property type="evidence" value="ECO:0007669"/>
    <property type="project" value="UniProtKB-EC"/>
</dbReference>
<dbReference type="GO" id="GO:0051287">
    <property type="term" value="F:NAD binding"/>
    <property type="evidence" value="ECO:0007669"/>
    <property type="project" value="InterPro"/>
</dbReference>
<dbReference type="Gene3D" id="3.30.70.260">
    <property type="match status" value="1"/>
</dbReference>
<evidence type="ECO:0000313" key="12">
    <source>
        <dbReference type="Proteomes" id="UP000277580"/>
    </source>
</evidence>
<dbReference type="GO" id="GO:0006564">
    <property type="term" value="P:L-serine biosynthetic process"/>
    <property type="evidence" value="ECO:0007669"/>
    <property type="project" value="UniProtKB-KW"/>
</dbReference>
<evidence type="ECO:0000256" key="1">
    <source>
        <dbReference type="ARBA" id="ARBA00005216"/>
    </source>
</evidence>
<evidence type="ECO:0000256" key="9">
    <source>
        <dbReference type="RuleBase" id="RU003719"/>
    </source>
</evidence>
<evidence type="ECO:0000256" key="4">
    <source>
        <dbReference type="ARBA" id="ARBA00022605"/>
    </source>
</evidence>
<evidence type="ECO:0000259" key="10">
    <source>
        <dbReference type="PROSITE" id="PS51671"/>
    </source>
</evidence>
<dbReference type="PROSITE" id="PS51671">
    <property type="entry name" value="ACT"/>
    <property type="match status" value="1"/>
</dbReference>
<evidence type="ECO:0000256" key="2">
    <source>
        <dbReference type="ARBA" id="ARBA00005854"/>
    </source>
</evidence>
<dbReference type="Proteomes" id="UP000277580">
    <property type="component" value="Unassembled WGS sequence"/>
</dbReference>
<proteinExistence type="inferred from homology"/>
<comment type="pathway">
    <text evidence="1">Amino-acid biosynthesis; L-serine biosynthesis; L-serine from 3-phospho-D-glycerate: step 1/3.</text>
</comment>
<dbReference type="PROSITE" id="PS00670">
    <property type="entry name" value="D_2_HYDROXYACID_DH_2"/>
    <property type="match status" value="1"/>
</dbReference>
<dbReference type="OrthoDB" id="418179at2759"/>
<evidence type="ECO:0000256" key="3">
    <source>
        <dbReference type="ARBA" id="ARBA00013143"/>
    </source>
</evidence>
<reference evidence="11 12" key="1">
    <citation type="journal article" date="2018" name="Nat. Ecol. Evol.">
        <title>Pezizomycetes genomes reveal the molecular basis of ectomycorrhizal truffle lifestyle.</title>
        <authorList>
            <person name="Murat C."/>
            <person name="Payen T."/>
            <person name="Noel B."/>
            <person name="Kuo A."/>
            <person name="Morin E."/>
            <person name="Chen J."/>
            <person name="Kohler A."/>
            <person name="Krizsan K."/>
            <person name="Balestrini R."/>
            <person name="Da Silva C."/>
            <person name="Montanini B."/>
            <person name="Hainaut M."/>
            <person name="Levati E."/>
            <person name="Barry K.W."/>
            <person name="Belfiori B."/>
            <person name="Cichocki N."/>
            <person name="Clum A."/>
            <person name="Dockter R.B."/>
            <person name="Fauchery L."/>
            <person name="Guy J."/>
            <person name="Iotti M."/>
            <person name="Le Tacon F."/>
            <person name="Lindquist E.A."/>
            <person name="Lipzen A."/>
            <person name="Malagnac F."/>
            <person name="Mello A."/>
            <person name="Molinier V."/>
            <person name="Miyauchi S."/>
            <person name="Poulain J."/>
            <person name="Riccioni C."/>
            <person name="Rubini A."/>
            <person name="Sitrit Y."/>
            <person name="Splivallo R."/>
            <person name="Traeger S."/>
            <person name="Wang M."/>
            <person name="Zifcakova L."/>
            <person name="Wipf D."/>
            <person name="Zambonelli A."/>
            <person name="Paolocci F."/>
            <person name="Nowrousian M."/>
            <person name="Ottonello S."/>
            <person name="Baldrian P."/>
            <person name="Spatafora J.W."/>
            <person name="Henrissat B."/>
            <person name="Nagy L.G."/>
            <person name="Aury J.M."/>
            <person name="Wincker P."/>
            <person name="Grigoriev I.V."/>
            <person name="Bonfante P."/>
            <person name="Martin F.M."/>
        </authorList>
    </citation>
    <scope>NUCLEOTIDE SEQUENCE [LARGE SCALE GENOMIC DNA]</scope>
    <source>
        <strain evidence="11 12">CCBAS932</strain>
    </source>
</reference>
<gene>
    <name evidence="11" type="ORF">P167DRAFT_532004</name>
</gene>
<evidence type="ECO:0000256" key="5">
    <source>
        <dbReference type="ARBA" id="ARBA00023002"/>
    </source>
</evidence>
<dbReference type="CDD" id="cd12176">
    <property type="entry name" value="PGDH_3"/>
    <property type="match status" value="1"/>
</dbReference>
<dbReference type="SUPFAM" id="SSF55021">
    <property type="entry name" value="ACT-like"/>
    <property type="match status" value="1"/>
</dbReference>
<feature type="domain" description="ACT" evidence="10">
    <location>
        <begin position="406"/>
        <end position="476"/>
    </location>
</feature>